<keyword evidence="4" id="KW-0677">Repeat</keyword>
<dbReference type="EMBL" id="EAAA01002759">
    <property type="status" value="NOT_ANNOTATED_CDS"/>
    <property type="molecule type" value="Genomic_DNA"/>
</dbReference>
<dbReference type="InterPro" id="IPR027517">
    <property type="entry name" value="Deoxyhypusine_hydroxylase"/>
</dbReference>
<evidence type="ECO:0000256" key="1">
    <source>
        <dbReference type="ARBA" id="ARBA00000068"/>
    </source>
</evidence>
<feature type="binding site" evidence="10">
    <location>
        <position position="220"/>
    </location>
    <ligand>
        <name>Fe cation</name>
        <dbReference type="ChEBI" id="CHEBI:24875"/>
        <label>2</label>
    </ligand>
</feature>
<dbReference type="SUPFAM" id="SSF48371">
    <property type="entry name" value="ARM repeat"/>
    <property type="match status" value="2"/>
</dbReference>
<feature type="binding site" evidence="10">
    <location>
        <position position="96"/>
    </location>
    <ligand>
        <name>Fe cation</name>
        <dbReference type="ChEBI" id="CHEBI:24875"/>
        <label>1</label>
    </ligand>
</feature>
<comment type="cofactor">
    <cofactor evidence="10">
        <name>Fe(2+)</name>
        <dbReference type="ChEBI" id="CHEBI:29033"/>
    </cofactor>
    <text evidence="10">Binds 2 Fe(2+) ions per subunit.</text>
</comment>
<evidence type="ECO:0000256" key="6">
    <source>
        <dbReference type="ARBA" id="ARBA00023004"/>
    </source>
</evidence>
<dbReference type="Ensembl" id="ENSCINT00000017057.3">
    <property type="protein sequence ID" value="ENSCINP00000017057.3"/>
    <property type="gene ID" value="ENSCING00000008362.3"/>
</dbReference>
<evidence type="ECO:0000256" key="5">
    <source>
        <dbReference type="ARBA" id="ARBA00023002"/>
    </source>
</evidence>
<reference evidence="12" key="1">
    <citation type="journal article" date="2002" name="Science">
        <title>The draft genome of Ciona intestinalis: insights into chordate and vertebrate origins.</title>
        <authorList>
            <person name="Dehal P."/>
            <person name="Satou Y."/>
            <person name="Campbell R.K."/>
            <person name="Chapman J."/>
            <person name="Degnan B."/>
            <person name="De Tomaso A."/>
            <person name="Davidson B."/>
            <person name="Di Gregorio A."/>
            <person name="Gelpke M."/>
            <person name="Goodstein D.M."/>
            <person name="Harafuji N."/>
            <person name="Hastings K.E."/>
            <person name="Ho I."/>
            <person name="Hotta K."/>
            <person name="Huang W."/>
            <person name="Kawashima T."/>
            <person name="Lemaire P."/>
            <person name="Martinez D."/>
            <person name="Meinertzhagen I.A."/>
            <person name="Necula S."/>
            <person name="Nonaka M."/>
            <person name="Putnam N."/>
            <person name="Rash S."/>
            <person name="Saiga H."/>
            <person name="Satake M."/>
            <person name="Terry A."/>
            <person name="Yamada L."/>
            <person name="Wang H.G."/>
            <person name="Awazu S."/>
            <person name="Azumi K."/>
            <person name="Boore J."/>
            <person name="Branno M."/>
            <person name="Chin-Bow S."/>
            <person name="DeSantis R."/>
            <person name="Doyle S."/>
            <person name="Francino P."/>
            <person name="Keys D.N."/>
            <person name="Haga S."/>
            <person name="Hayashi H."/>
            <person name="Hino K."/>
            <person name="Imai K.S."/>
            <person name="Inaba K."/>
            <person name="Kano S."/>
            <person name="Kobayashi K."/>
            <person name="Kobayashi M."/>
            <person name="Lee B.I."/>
            <person name="Makabe K.W."/>
            <person name="Manohar C."/>
            <person name="Matassi G."/>
            <person name="Medina M."/>
            <person name="Mochizuki Y."/>
            <person name="Mount S."/>
            <person name="Morishita T."/>
            <person name="Miura S."/>
            <person name="Nakayama A."/>
            <person name="Nishizaka S."/>
            <person name="Nomoto H."/>
            <person name="Ohta F."/>
            <person name="Oishi K."/>
            <person name="Rigoutsos I."/>
            <person name="Sano M."/>
            <person name="Sasaki A."/>
            <person name="Sasakura Y."/>
            <person name="Shoguchi E."/>
            <person name="Shin-i T."/>
            <person name="Spagnuolo A."/>
            <person name="Stainier D."/>
            <person name="Suzuki M.M."/>
            <person name="Tassy O."/>
            <person name="Takatori N."/>
            <person name="Tokuoka M."/>
            <person name="Yagi K."/>
            <person name="Yoshizaki F."/>
            <person name="Wada S."/>
            <person name="Zhang C."/>
            <person name="Hyatt P.D."/>
            <person name="Larimer F."/>
            <person name="Detter C."/>
            <person name="Doggett N."/>
            <person name="Glavina T."/>
            <person name="Hawkins T."/>
            <person name="Richardson P."/>
            <person name="Lucas S."/>
            <person name="Kohara Y."/>
            <person name="Levine M."/>
            <person name="Satoh N."/>
            <person name="Rokhsar D.S."/>
        </authorList>
    </citation>
    <scope>NUCLEOTIDE SEQUENCE [LARGE SCALE GENOMIC DNA]</scope>
</reference>
<evidence type="ECO:0000256" key="10">
    <source>
        <dbReference type="HAMAP-Rule" id="MF_03101"/>
    </source>
</evidence>
<dbReference type="FunFam" id="1.25.10.10:FF:000099">
    <property type="entry name" value="Deoxyhypusine hydroxylase"/>
    <property type="match status" value="1"/>
</dbReference>
<dbReference type="GeneTree" id="ENSGT00940000165304"/>
<evidence type="ECO:0000313" key="12">
    <source>
        <dbReference type="Proteomes" id="UP000008144"/>
    </source>
</evidence>
<dbReference type="InterPro" id="IPR004155">
    <property type="entry name" value="PBS_lyase_HEAT"/>
</dbReference>
<dbReference type="InParanoid" id="F7AJZ2"/>
<dbReference type="Gene3D" id="1.25.10.10">
    <property type="entry name" value="Leucine-rich Repeat Variant"/>
    <property type="match status" value="2"/>
</dbReference>
<protein>
    <recommendedName>
        <fullName evidence="10">Deoxyhypusine hydroxylase</fullName>
        <shortName evidence="10">DOHH</shortName>
        <ecNumber evidence="10">1.14.99.29</ecNumber>
    </recommendedName>
    <alternativeName>
        <fullName evidence="10">Deoxyhypusine dioxygenase</fullName>
    </alternativeName>
    <alternativeName>
        <fullName evidence="10">Deoxyhypusine monooxygenase</fullName>
    </alternativeName>
</protein>
<dbReference type="Pfam" id="PF13646">
    <property type="entry name" value="HEAT_2"/>
    <property type="match status" value="1"/>
</dbReference>
<name>F7AJZ2_CIOIN</name>
<organism evidence="11 12">
    <name type="scientific">Ciona intestinalis</name>
    <name type="common">Transparent sea squirt</name>
    <name type="synonym">Ascidia intestinalis</name>
    <dbReference type="NCBI Taxonomy" id="7719"/>
    <lineage>
        <taxon>Eukaryota</taxon>
        <taxon>Metazoa</taxon>
        <taxon>Chordata</taxon>
        <taxon>Tunicata</taxon>
        <taxon>Ascidiacea</taxon>
        <taxon>Phlebobranchia</taxon>
        <taxon>Cionidae</taxon>
        <taxon>Ciona</taxon>
    </lineage>
</organism>
<keyword evidence="6 10" id="KW-0408">Iron</keyword>
<reference evidence="11" key="4">
    <citation type="submission" date="2025-09" db="UniProtKB">
        <authorList>
            <consortium name="Ensembl"/>
        </authorList>
    </citation>
    <scope>IDENTIFICATION</scope>
</reference>
<comment type="catalytic activity">
    <reaction evidence="1 10">
        <text>[eIF5A protein]-deoxyhypusine + AH2 + O2 = [eIF5A protein]-hypusine + A + H2O</text>
        <dbReference type="Rhea" id="RHEA:14101"/>
        <dbReference type="Rhea" id="RHEA-COMP:10144"/>
        <dbReference type="Rhea" id="RHEA-COMP:12592"/>
        <dbReference type="ChEBI" id="CHEBI:13193"/>
        <dbReference type="ChEBI" id="CHEBI:15377"/>
        <dbReference type="ChEBI" id="CHEBI:15379"/>
        <dbReference type="ChEBI" id="CHEBI:17499"/>
        <dbReference type="ChEBI" id="CHEBI:82657"/>
        <dbReference type="ChEBI" id="CHEBI:91175"/>
        <dbReference type="EC" id="1.14.99.29"/>
    </reaction>
</comment>
<dbReference type="OMA" id="LQEPCSI"/>
<dbReference type="Pfam" id="PF03130">
    <property type="entry name" value="HEAT_PBS"/>
    <property type="match status" value="1"/>
</dbReference>
<reference evidence="11" key="3">
    <citation type="submission" date="2025-08" db="UniProtKB">
        <authorList>
            <consortium name="Ensembl"/>
        </authorList>
    </citation>
    <scope>IDENTIFICATION</scope>
</reference>
<dbReference type="InterPro" id="IPR011989">
    <property type="entry name" value="ARM-like"/>
</dbReference>
<evidence type="ECO:0000256" key="4">
    <source>
        <dbReference type="ARBA" id="ARBA00022737"/>
    </source>
</evidence>
<keyword evidence="12" id="KW-1185">Reference proteome</keyword>
<dbReference type="PANTHER" id="PTHR12697">
    <property type="entry name" value="PBS LYASE HEAT-LIKE PROTEIN"/>
    <property type="match status" value="1"/>
</dbReference>
<dbReference type="GO" id="GO:0046872">
    <property type="term" value="F:metal ion binding"/>
    <property type="evidence" value="ECO:0007669"/>
    <property type="project" value="UniProtKB-KW"/>
</dbReference>
<comment type="pathway">
    <text evidence="2 10">Protein modification; eIF5A hypusination.</text>
</comment>
<dbReference type="UniPathway" id="UPA00354"/>
<dbReference type="STRING" id="7719.ENSCINP00000017057"/>
<comment type="function">
    <text evidence="9">Catalyzes the hydroxylation of the N(6)-(4-aminobutyl)-L-lysine intermediate produced by deoxyhypusine synthase/DHPS on a critical lysine of the eukaryotic translation initiation factor 5A/eIF-5A. This is the second step of the post-translational modification of that lysine into an unusual amino acid residue named hypusine. Hypusination is unique to mature eIF-5A factor and is essential for its function.</text>
</comment>
<dbReference type="FunCoup" id="F7AJZ2">
    <property type="interactions" value="343"/>
</dbReference>
<feature type="binding site" evidence="10">
    <location>
        <position position="64"/>
    </location>
    <ligand>
        <name>Fe cation</name>
        <dbReference type="ChEBI" id="CHEBI:24875"/>
        <label>1</label>
    </ligand>
</feature>
<evidence type="ECO:0000256" key="8">
    <source>
        <dbReference type="ARBA" id="ARBA00023256"/>
    </source>
</evidence>
<evidence type="ECO:0000256" key="9">
    <source>
        <dbReference type="ARBA" id="ARBA00045876"/>
    </source>
</evidence>
<keyword evidence="3 10" id="KW-0479">Metal-binding</keyword>
<dbReference type="InterPro" id="IPR016024">
    <property type="entry name" value="ARM-type_fold"/>
</dbReference>
<dbReference type="EC" id="1.14.99.29" evidence="10"/>
<evidence type="ECO:0000313" key="11">
    <source>
        <dbReference type="Ensembl" id="ENSCINP00000017057.3"/>
    </source>
</evidence>
<keyword evidence="8 10" id="KW-0386">Hypusine biosynthesis</keyword>
<evidence type="ECO:0000256" key="2">
    <source>
        <dbReference type="ARBA" id="ARBA00005041"/>
    </source>
</evidence>
<comment type="function">
    <text evidence="10">Catalyzes the hydroxylation of the N(6)-(4-aminobutyl)-L-lysine intermediate to form hypusine, an essential post-translational modification only found in mature eIF-5A factor.</text>
</comment>
<dbReference type="HAMAP" id="MF_03101">
    <property type="entry name" value="Deoxyhypusine_hydroxylase"/>
    <property type="match status" value="1"/>
</dbReference>
<comment type="similarity">
    <text evidence="10">Belongs to the deoxyhypusine hydroxylase family.</text>
</comment>
<feature type="binding site" evidence="10">
    <location>
        <position position="252"/>
    </location>
    <ligand>
        <name>Fe cation</name>
        <dbReference type="ChEBI" id="CHEBI:24875"/>
        <label>2</label>
    </ligand>
</feature>
<evidence type="ECO:0000256" key="7">
    <source>
        <dbReference type="ARBA" id="ARBA00023033"/>
    </source>
</evidence>
<evidence type="ECO:0000256" key="3">
    <source>
        <dbReference type="ARBA" id="ARBA00022723"/>
    </source>
</evidence>
<feature type="binding site" evidence="10">
    <location>
        <position position="63"/>
    </location>
    <ligand>
        <name>Fe cation</name>
        <dbReference type="ChEBI" id="CHEBI:24875"/>
        <label>1</label>
    </ligand>
</feature>
<dbReference type="Proteomes" id="UP000008144">
    <property type="component" value="Chromosome 8"/>
</dbReference>
<reference evidence="11" key="2">
    <citation type="journal article" date="2008" name="Genome Biol.">
        <title>Improved genome assembly and evidence-based global gene model set for the chordate Ciona intestinalis: new insight into intron and operon populations.</title>
        <authorList>
            <person name="Satou Y."/>
            <person name="Mineta K."/>
            <person name="Ogasawara M."/>
            <person name="Sasakura Y."/>
            <person name="Shoguchi E."/>
            <person name="Ueno K."/>
            <person name="Yamada L."/>
            <person name="Matsumoto J."/>
            <person name="Wasserscheid J."/>
            <person name="Dewar K."/>
            <person name="Wiley G.B."/>
            <person name="Macmil S.L."/>
            <person name="Roe B.A."/>
            <person name="Zeller R.W."/>
            <person name="Hastings K.E."/>
            <person name="Lemaire P."/>
            <person name="Lindquist E."/>
            <person name="Endo T."/>
            <person name="Hotta K."/>
            <person name="Inaba K."/>
        </authorList>
    </citation>
    <scope>NUCLEOTIDE SEQUENCE [LARGE SCALE GENOMIC DNA]</scope>
    <source>
        <strain evidence="11">wild type</strain>
    </source>
</reference>
<dbReference type="AlphaFoldDB" id="F7AJZ2"/>
<dbReference type="PANTHER" id="PTHR12697:SF5">
    <property type="entry name" value="DEOXYHYPUSINE HYDROXYLASE"/>
    <property type="match status" value="1"/>
</dbReference>
<dbReference type="GO" id="GO:0019135">
    <property type="term" value="F:deoxyhypusine monooxygenase activity"/>
    <property type="evidence" value="ECO:0000318"/>
    <property type="project" value="GO_Central"/>
</dbReference>
<proteinExistence type="inferred from homology"/>
<feature type="binding site" evidence="10">
    <location>
        <position position="253"/>
    </location>
    <ligand>
        <name>Fe cation</name>
        <dbReference type="ChEBI" id="CHEBI:24875"/>
        <label>2</label>
    </ligand>
</feature>
<sequence>QENTTSILNLGNISVLLCFLLSNTNAKLSDRYRALFMLKNIGGKDAVTEISRCLVDKSELLNHELAYCLGQINSDHALPKLSAILKNKNLSTILRHEAAEAIGAIGSLESLSLLQDYTADPVREVAETCQLAVTRVKWLNSSDSKEPVIPNPFSSIDPAPAGSADNRNISSLQEMLVNTELSLFDRYRAMFSLRNINSNESATALAVGLQCSDSALFRHEVAYVLGQMQKSNTVPQLTASLSDLHENCMVRHECAEALGSIATGDCLKTLEEFKRDENTVVRESCEVALDMLEYENSIYKCYRTMFNSSCLIT</sequence>
<keyword evidence="7 10" id="KW-0503">Monooxygenase</keyword>
<dbReference type="SMART" id="SM00567">
    <property type="entry name" value="EZ_HEAT"/>
    <property type="match status" value="6"/>
</dbReference>
<feature type="binding site" evidence="10">
    <location>
        <position position="219"/>
    </location>
    <ligand>
        <name>Fe cation</name>
        <dbReference type="ChEBI" id="CHEBI:24875"/>
        <label>2</label>
    </ligand>
</feature>
<accession>F7AJZ2</accession>
<keyword evidence="5 10" id="KW-0560">Oxidoreductase</keyword>
<feature type="binding site" evidence="10">
    <location>
        <position position="97"/>
    </location>
    <ligand>
        <name>Fe cation</name>
        <dbReference type="ChEBI" id="CHEBI:24875"/>
        <label>1</label>
    </ligand>
</feature>